<gene>
    <name evidence="4" type="ORF">LPC04_01765</name>
</gene>
<keyword evidence="1" id="KW-0597">Phosphoprotein</keyword>
<dbReference type="PROSITE" id="PS50930">
    <property type="entry name" value="HTH_LYTTR"/>
    <property type="match status" value="1"/>
</dbReference>
<dbReference type="RefSeq" id="WP_275680460.1">
    <property type="nucleotide sequence ID" value="NZ_JAJLJH010000001.1"/>
</dbReference>
<comment type="caution">
    <text evidence="4">The sequence shown here is derived from an EMBL/GenBank/DDBJ whole genome shotgun (WGS) entry which is preliminary data.</text>
</comment>
<protein>
    <submittedName>
        <fullName evidence="4">Response regulator</fullName>
    </submittedName>
</protein>
<evidence type="ECO:0000259" key="2">
    <source>
        <dbReference type="PROSITE" id="PS50110"/>
    </source>
</evidence>
<proteinExistence type="predicted"/>
<dbReference type="Gene3D" id="2.40.50.1020">
    <property type="entry name" value="LytTr DNA-binding domain"/>
    <property type="match status" value="1"/>
</dbReference>
<dbReference type="AlphaFoldDB" id="A0A9X1YGJ4"/>
<dbReference type="Pfam" id="PF04397">
    <property type="entry name" value="LytTR"/>
    <property type="match status" value="1"/>
</dbReference>
<keyword evidence="5" id="KW-1185">Reference proteome</keyword>
<feature type="modified residue" description="4-aspartylphosphate" evidence="1">
    <location>
        <position position="59"/>
    </location>
</feature>
<reference evidence="4" key="1">
    <citation type="submission" date="2021-11" db="EMBL/GenBank/DDBJ databases">
        <title>BS-T2-15 a new species belonging to the Comamonadaceae family isolated from the soil of a French oak forest.</title>
        <authorList>
            <person name="Mieszkin S."/>
            <person name="Alain K."/>
        </authorList>
    </citation>
    <scope>NUCLEOTIDE SEQUENCE</scope>
    <source>
        <strain evidence="4">BS-T2-15</strain>
    </source>
</reference>
<dbReference type="SUPFAM" id="SSF52172">
    <property type="entry name" value="CheY-like"/>
    <property type="match status" value="1"/>
</dbReference>
<dbReference type="SMART" id="SM00448">
    <property type="entry name" value="REC"/>
    <property type="match status" value="1"/>
</dbReference>
<dbReference type="InterPro" id="IPR046947">
    <property type="entry name" value="LytR-like"/>
</dbReference>
<dbReference type="PANTHER" id="PTHR37299:SF1">
    <property type="entry name" value="STAGE 0 SPORULATION PROTEIN A HOMOLOG"/>
    <property type="match status" value="1"/>
</dbReference>
<dbReference type="InterPro" id="IPR007492">
    <property type="entry name" value="LytTR_DNA-bd_dom"/>
</dbReference>
<dbReference type="GO" id="GO:0000156">
    <property type="term" value="F:phosphorelay response regulator activity"/>
    <property type="evidence" value="ECO:0007669"/>
    <property type="project" value="InterPro"/>
</dbReference>
<accession>A0A9X1YGJ4</accession>
<evidence type="ECO:0000313" key="4">
    <source>
        <dbReference type="EMBL" id="MCK9684430.1"/>
    </source>
</evidence>
<dbReference type="PROSITE" id="PS50110">
    <property type="entry name" value="RESPONSE_REGULATORY"/>
    <property type="match status" value="1"/>
</dbReference>
<dbReference type="PANTHER" id="PTHR37299">
    <property type="entry name" value="TRANSCRIPTIONAL REGULATOR-RELATED"/>
    <property type="match status" value="1"/>
</dbReference>
<name>A0A9X1YGJ4_9BURK</name>
<feature type="domain" description="HTH LytTR-type" evidence="3">
    <location>
        <begin position="145"/>
        <end position="247"/>
    </location>
</feature>
<dbReference type="GO" id="GO:0003677">
    <property type="term" value="F:DNA binding"/>
    <property type="evidence" value="ECO:0007669"/>
    <property type="project" value="InterPro"/>
</dbReference>
<dbReference type="Proteomes" id="UP001139353">
    <property type="component" value="Unassembled WGS sequence"/>
</dbReference>
<evidence type="ECO:0000313" key="5">
    <source>
        <dbReference type="Proteomes" id="UP001139353"/>
    </source>
</evidence>
<dbReference type="Gene3D" id="3.40.50.2300">
    <property type="match status" value="1"/>
</dbReference>
<organism evidence="4 5">
    <name type="scientific">Scleromatobacter humisilvae</name>
    <dbReference type="NCBI Taxonomy" id="2897159"/>
    <lineage>
        <taxon>Bacteria</taxon>
        <taxon>Pseudomonadati</taxon>
        <taxon>Pseudomonadota</taxon>
        <taxon>Betaproteobacteria</taxon>
        <taxon>Burkholderiales</taxon>
        <taxon>Sphaerotilaceae</taxon>
        <taxon>Scleromatobacter</taxon>
    </lineage>
</organism>
<feature type="domain" description="Response regulatory" evidence="2">
    <location>
        <begin position="8"/>
        <end position="119"/>
    </location>
</feature>
<dbReference type="Pfam" id="PF00072">
    <property type="entry name" value="Response_reg"/>
    <property type="match status" value="1"/>
</dbReference>
<sequence length="247" mass="27697">MTSSPGLRALIVDDEDLARRLIREYLQGHADIDIVGECENGLDAVKQIGALQPDLVFLDIQMPRLTGLEVLELTGRRAGVIFTTAYDEHAIKAFELHAVDYLLKPFSKARFDDALARARTLHAPAAPAPGIDALVARRNAPLERILIRDREQVHVIPIEQVECIEAQGDYLAIHVDGKCHLKPQRISEIEEQLDPARFLRVHRSFIISLAHLQAIERPGPDRHAARLRSGKRVPISRSGYEKLRTLV</sequence>
<dbReference type="EMBL" id="JAJLJH010000001">
    <property type="protein sequence ID" value="MCK9684430.1"/>
    <property type="molecule type" value="Genomic_DNA"/>
</dbReference>
<dbReference type="SMART" id="SM00850">
    <property type="entry name" value="LytTR"/>
    <property type="match status" value="1"/>
</dbReference>
<evidence type="ECO:0000259" key="3">
    <source>
        <dbReference type="PROSITE" id="PS50930"/>
    </source>
</evidence>
<dbReference type="InterPro" id="IPR011006">
    <property type="entry name" value="CheY-like_superfamily"/>
</dbReference>
<evidence type="ECO:0000256" key="1">
    <source>
        <dbReference type="PROSITE-ProRule" id="PRU00169"/>
    </source>
</evidence>
<dbReference type="InterPro" id="IPR001789">
    <property type="entry name" value="Sig_transdc_resp-reg_receiver"/>
</dbReference>